<evidence type="ECO:0000313" key="1">
    <source>
        <dbReference type="EMBL" id="VDO69997.1"/>
    </source>
</evidence>
<dbReference type="EMBL" id="UZAL01000340">
    <property type="protein sequence ID" value="VDO69997.1"/>
    <property type="molecule type" value="Genomic_DNA"/>
</dbReference>
<organism evidence="1 2">
    <name type="scientific">Schistosoma mattheei</name>
    <dbReference type="NCBI Taxonomy" id="31246"/>
    <lineage>
        <taxon>Eukaryota</taxon>
        <taxon>Metazoa</taxon>
        <taxon>Spiralia</taxon>
        <taxon>Lophotrochozoa</taxon>
        <taxon>Platyhelminthes</taxon>
        <taxon>Trematoda</taxon>
        <taxon>Digenea</taxon>
        <taxon>Strigeidida</taxon>
        <taxon>Schistosomatoidea</taxon>
        <taxon>Schistosomatidae</taxon>
        <taxon>Schistosoma</taxon>
    </lineage>
</organism>
<protein>
    <submittedName>
        <fullName evidence="1">Uncharacterized protein</fullName>
    </submittedName>
</protein>
<accession>A0A3P7YBB4</accession>
<dbReference type="AlphaFoldDB" id="A0A3P7YBB4"/>
<reference evidence="1 2" key="1">
    <citation type="submission" date="2018-11" db="EMBL/GenBank/DDBJ databases">
        <authorList>
            <consortium name="Pathogen Informatics"/>
        </authorList>
    </citation>
    <scope>NUCLEOTIDE SEQUENCE [LARGE SCALE GENOMIC DNA]</scope>
    <source>
        <strain>Denwood</strain>
        <strain evidence="2">Zambia</strain>
    </source>
</reference>
<keyword evidence="2" id="KW-1185">Reference proteome</keyword>
<evidence type="ECO:0000313" key="2">
    <source>
        <dbReference type="Proteomes" id="UP000269396"/>
    </source>
</evidence>
<gene>
    <name evidence="1" type="ORF">SMTD_LOCUS400</name>
</gene>
<name>A0A3P7YBB4_9TREM</name>
<dbReference type="Proteomes" id="UP000269396">
    <property type="component" value="Unassembled WGS sequence"/>
</dbReference>
<sequence length="53" mass="5805">MHGCDVVFGGAHARVKLVNPTKSLLTSCLYMSSGRKLDLNAMMKAVAEFLDNY</sequence>
<proteinExistence type="predicted"/>